<keyword evidence="3" id="KW-1185">Reference proteome</keyword>
<dbReference type="Proteomes" id="UP000060487">
    <property type="component" value="Unassembled WGS sequence"/>
</dbReference>
<dbReference type="RefSeq" id="WP_085053042.1">
    <property type="nucleotide sequence ID" value="NZ_LNQR01000086.1"/>
</dbReference>
<evidence type="ECO:0000313" key="3">
    <source>
        <dbReference type="Proteomes" id="UP000060487"/>
    </source>
</evidence>
<comment type="caution">
    <text evidence="2">The sequence shown here is derived from an EMBL/GenBank/DDBJ whole genome shotgun (WGS) entry which is preliminary data.</text>
</comment>
<evidence type="ECO:0000313" key="2">
    <source>
        <dbReference type="EMBL" id="KWT82582.1"/>
    </source>
</evidence>
<feature type="region of interest" description="Disordered" evidence="1">
    <location>
        <begin position="1"/>
        <end position="20"/>
    </location>
</feature>
<protein>
    <submittedName>
        <fullName evidence="2">GTP-binding protein</fullName>
    </submittedName>
</protein>
<dbReference type="EMBL" id="LNQR01000086">
    <property type="protein sequence ID" value="KWT82582.1"/>
    <property type="molecule type" value="Genomic_DNA"/>
</dbReference>
<reference evidence="2 3" key="1">
    <citation type="submission" date="2015-11" db="EMBL/GenBank/DDBJ databases">
        <authorList>
            <person name="Lin W."/>
        </authorList>
    </citation>
    <scope>NUCLEOTIDE SEQUENCE [LARGE SCALE GENOMIC DNA]</scope>
    <source>
        <strain evidence="2 3">HCH-1</strain>
    </source>
</reference>
<dbReference type="InterPro" id="IPR025529">
    <property type="entry name" value="DUF4416"/>
</dbReference>
<proteinExistence type="predicted"/>
<evidence type="ECO:0000256" key="1">
    <source>
        <dbReference type="SAM" id="MobiDB-lite"/>
    </source>
</evidence>
<gene>
    <name evidence="2" type="ORF">ASN18_2440</name>
</gene>
<organism evidence="2 3">
    <name type="scientific">Candidatus Magnetominusculus xianensis</name>
    <dbReference type="NCBI Taxonomy" id="1748249"/>
    <lineage>
        <taxon>Bacteria</taxon>
        <taxon>Pseudomonadati</taxon>
        <taxon>Nitrospirota</taxon>
        <taxon>Nitrospiria</taxon>
        <taxon>Nitrospirales</taxon>
        <taxon>Nitrospiraceae</taxon>
        <taxon>Candidatus Magnetominusculus</taxon>
    </lineage>
</organism>
<sequence length="205" mass="23366">MPRRAKSARTKSSAVGDAPVQSSKFNRMRADSEDTLLFAGLLYAEGRPYELIKERLVELFCPIKLESAQRPWDYSVYYNNELGSPIMRRFVIFDTLIRSETLPDIKLKTNELEQSLSVNGKRQYNIDPGYITLSKLVLATTKNYAHRIHLRGGIYAEVTLLYKGSAYVPNCFTYHDYSDTESIEFFKQGRALIHNAIVSSYCLGG</sequence>
<name>A0ABR5SE31_9BACT</name>
<dbReference type="Pfam" id="PF14385">
    <property type="entry name" value="DUF4416"/>
    <property type="match status" value="1"/>
</dbReference>
<accession>A0ABR5SE31</accession>